<evidence type="ECO:0000313" key="4">
    <source>
        <dbReference type="Proteomes" id="UP000282551"/>
    </source>
</evidence>
<dbReference type="EC" id="1.5.99.11" evidence="3"/>
<dbReference type="EC" id="1.1.98.2" evidence="3"/>
<keyword evidence="1 3" id="KW-0560">Oxidoreductase</keyword>
<protein>
    <submittedName>
        <fullName evidence="3">Coenzyme F420-dependent oxidoreductase</fullName>
        <ecNumber evidence="3">1.1.98.2</ecNumber>
        <ecNumber evidence="3">1.5.99.11</ecNumber>
    </submittedName>
</protein>
<evidence type="ECO:0000259" key="2">
    <source>
        <dbReference type="Pfam" id="PF00296"/>
    </source>
</evidence>
<dbReference type="GO" id="GO:0016705">
    <property type="term" value="F:oxidoreductase activity, acting on paired donors, with incorporation or reduction of molecular oxygen"/>
    <property type="evidence" value="ECO:0007669"/>
    <property type="project" value="InterPro"/>
</dbReference>
<dbReference type="GO" id="GO:0052749">
    <property type="term" value="F:glucose-6-phosphate dehydrogenase (coenzyme F420) activity"/>
    <property type="evidence" value="ECO:0007669"/>
    <property type="project" value="UniProtKB-EC"/>
</dbReference>
<dbReference type="NCBIfam" id="TIGR03559">
    <property type="entry name" value="F420_Rv3520c"/>
    <property type="match status" value="1"/>
</dbReference>
<sequence length="348" mass="37859">MRIGLSVGYWGARPPKNIERYLAEAEEVGVESMWTAEAYGSDAISTLACWGTRTAAMRLGTAVCQMSARTPTAMAMAALTIDHLSSGRMIVGIGASGPQVVEGWYGQPYPRPLERTREYVDIMRKVWAREAPVTYSGRHYQLPYNGERGAGLGKPLLSTVHPLRPDIPVYLGAEGPKNVALAAEIADGWLPLWFSPKSDEFYRNALAEGFSRPGARRSADTFDVAGVVWVSEHEDVEVAASRIKPVIALYAGGMGAKDVNFHNDVFVRMGWGDVCAKVQELYLAGRKQEASDAIPLEMVEDVALVGPVDKLSADLKNRWGSTCLTTMVLGGRLKQETLAQLVQTADAL</sequence>
<dbReference type="EMBL" id="LR134355">
    <property type="protein sequence ID" value="VEG49279.1"/>
    <property type="molecule type" value="Genomic_DNA"/>
</dbReference>
<dbReference type="SUPFAM" id="SSF51679">
    <property type="entry name" value="Bacterial luciferase-like"/>
    <property type="match status" value="1"/>
</dbReference>
<dbReference type="OrthoDB" id="5241778at2"/>
<dbReference type="AlphaFoldDB" id="A0A3S4SBC9"/>
<dbReference type="InterPro" id="IPR050564">
    <property type="entry name" value="F420-G6PD/mer"/>
</dbReference>
<reference evidence="3 4" key="1">
    <citation type="submission" date="2018-12" db="EMBL/GenBank/DDBJ databases">
        <authorList>
            <consortium name="Pathogen Informatics"/>
        </authorList>
    </citation>
    <scope>NUCLEOTIDE SEQUENCE [LARGE SCALE GENOMIC DNA]</scope>
    <source>
        <strain evidence="3 4">NCTC10485</strain>
    </source>
</reference>
<dbReference type="RefSeq" id="WP_126334973.1">
    <property type="nucleotide sequence ID" value="NZ_AP022604.1"/>
</dbReference>
<name>A0A3S4SBC9_MYCCI</name>
<dbReference type="CDD" id="cd01097">
    <property type="entry name" value="Tetrahydromethanopterin_reductase"/>
    <property type="match status" value="1"/>
</dbReference>
<dbReference type="InterPro" id="IPR036661">
    <property type="entry name" value="Luciferase-like_sf"/>
</dbReference>
<dbReference type="Proteomes" id="UP000282551">
    <property type="component" value="Chromosome"/>
</dbReference>
<evidence type="ECO:0000313" key="3">
    <source>
        <dbReference type="EMBL" id="VEG49279.1"/>
    </source>
</evidence>
<dbReference type="Gene3D" id="3.20.20.30">
    <property type="entry name" value="Luciferase-like domain"/>
    <property type="match status" value="1"/>
</dbReference>
<dbReference type="PANTHER" id="PTHR43244">
    <property type="match status" value="1"/>
</dbReference>
<proteinExistence type="predicted"/>
<dbReference type="InterPro" id="IPR011251">
    <property type="entry name" value="Luciferase-like_dom"/>
</dbReference>
<evidence type="ECO:0000256" key="1">
    <source>
        <dbReference type="ARBA" id="ARBA00023002"/>
    </source>
</evidence>
<feature type="domain" description="Luciferase-like" evidence="2">
    <location>
        <begin position="14"/>
        <end position="315"/>
    </location>
</feature>
<accession>A0A3S4SBC9</accession>
<dbReference type="InterPro" id="IPR019951">
    <property type="entry name" value="F420_OxRdatse_Rv3520c_pred"/>
</dbReference>
<gene>
    <name evidence="3" type="primary">fgd1_2</name>
    <name evidence="3" type="ORF">NCTC10485_03586</name>
</gene>
<dbReference type="PANTHER" id="PTHR43244:SF1">
    <property type="entry name" value="5,10-METHYLENETETRAHYDROMETHANOPTERIN REDUCTASE"/>
    <property type="match status" value="1"/>
</dbReference>
<organism evidence="3 4">
    <name type="scientific">Mycolicibacterium chitae</name>
    <name type="common">Mycobacterium chitae</name>
    <dbReference type="NCBI Taxonomy" id="1792"/>
    <lineage>
        <taxon>Bacteria</taxon>
        <taxon>Bacillati</taxon>
        <taxon>Actinomycetota</taxon>
        <taxon>Actinomycetes</taxon>
        <taxon>Mycobacteriales</taxon>
        <taxon>Mycobacteriaceae</taxon>
        <taxon>Mycolicibacterium</taxon>
    </lineage>
</organism>
<keyword evidence="4" id="KW-1185">Reference proteome</keyword>
<dbReference type="Pfam" id="PF00296">
    <property type="entry name" value="Bac_luciferase"/>
    <property type="match status" value="1"/>
</dbReference>